<evidence type="ECO:0000256" key="1">
    <source>
        <dbReference type="ARBA" id="ARBA00009570"/>
    </source>
</evidence>
<reference evidence="4 5" key="1">
    <citation type="submission" date="2020-03" db="EMBL/GenBank/DDBJ databases">
        <title>Isolation of cellulose-producing strains, genome characterization and application of the synthesized cellulose films as an economical and sustainable material for piezoelectric sensor construction.</title>
        <authorList>
            <person name="Mangayil R.K."/>
        </authorList>
    </citation>
    <scope>NUCLEOTIDE SEQUENCE [LARGE SCALE GENOMIC DNA]</scope>
    <source>
        <strain evidence="4 5">ENS 9a1a</strain>
    </source>
</reference>
<name>A0A181CAK4_9PROT</name>
<organism evidence="4 5">
    <name type="scientific">Komagataeibacter rhaeticus</name>
    <dbReference type="NCBI Taxonomy" id="215221"/>
    <lineage>
        <taxon>Bacteria</taxon>
        <taxon>Pseudomonadati</taxon>
        <taxon>Pseudomonadota</taxon>
        <taxon>Alphaproteobacteria</taxon>
        <taxon>Acetobacterales</taxon>
        <taxon>Acetobacteraceae</taxon>
        <taxon>Komagataeibacter</taxon>
    </lineage>
</organism>
<dbReference type="Gene3D" id="3.10.450.50">
    <property type="match status" value="1"/>
</dbReference>
<sequence length="162" mass="18496">MTGTPRGVSPEMHLEVTMLFEEYGRLLDADSLEEWTTLFVPDCRYEIMSRENIEQNLPLSLMLCDSRDMLDDRVYSLREANVFNIHYDCHIIGPVRVTPQGDGWTATAAYSLFQSIQAGETRLFSVGRYHAELRRVDTVLRIVRMRVVVDTGAILTLLATPI</sequence>
<evidence type="ECO:0000313" key="5">
    <source>
        <dbReference type="Proteomes" id="UP000502533"/>
    </source>
</evidence>
<feature type="domain" description="SnoaL-like" evidence="3">
    <location>
        <begin position="14"/>
        <end position="146"/>
    </location>
</feature>
<dbReference type="GeneID" id="85022061"/>
<comment type="similarity">
    <text evidence="1">Belongs to the bacterial ring-hydroxylating dioxygenase beta subunit family.</text>
</comment>
<dbReference type="Proteomes" id="UP000502533">
    <property type="component" value="Chromosome"/>
</dbReference>
<dbReference type="AlphaFoldDB" id="A0A181CAK4"/>
<keyword evidence="4" id="KW-0223">Dioxygenase</keyword>
<dbReference type="KEGG" id="kre:GWK63_07840"/>
<keyword evidence="5" id="KW-1185">Reference proteome</keyword>
<dbReference type="SUPFAM" id="SSF54427">
    <property type="entry name" value="NTF2-like"/>
    <property type="match status" value="1"/>
</dbReference>
<dbReference type="InterPro" id="IPR032710">
    <property type="entry name" value="NTF2-like_dom_sf"/>
</dbReference>
<evidence type="ECO:0000313" key="4">
    <source>
        <dbReference type="EMBL" id="QIP35384.1"/>
    </source>
</evidence>
<accession>A0A181CAK4</accession>
<dbReference type="InterPro" id="IPR000391">
    <property type="entry name" value="Rng_hydr_dOase-bsu"/>
</dbReference>
<evidence type="ECO:0000259" key="3">
    <source>
        <dbReference type="Pfam" id="PF13577"/>
    </source>
</evidence>
<dbReference type="CDD" id="cd00667">
    <property type="entry name" value="ring_hydroxylating_dioxygenases_beta"/>
    <property type="match status" value="1"/>
</dbReference>
<keyword evidence="2" id="KW-0560">Oxidoreductase</keyword>
<dbReference type="Pfam" id="PF13577">
    <property type="entry name" value="SnoaL_4"/>
    <property type="match status" value="1"/>
</dbReference>
<protein>
    <submittedName>
        <fullName evidence="4">Aromatic-ring-hydroxylating dioxygenase subunit beta</fullName>
    </submittedName>
</protein>
<evidence type="ECO:0000256" key="2">
    <source>
        <dbReference type="ARBA" id="ARBA00023002"/>
    </source>
</evidence>
<dbReference type="RefSeq" id="WP_007398630.1">
    <property type="nucleotide sequence ID" value="NZ_CALMTF010000100.1"/>
</dbReference>
<gene>
    <name evidence="4" type="ORF">GWK63_07840</name>
</gene>
<dbReference type="GO" id="GO:0051213">
    <property type="term" value="F:dioxygenase activity"/>
    <property type="evidence" value="ECO:0007669"/>
    <property type="project" value="UniProtKB-KW"/>
</dbReference>
<proteinExistence type="inferred from homology"/>
<dbReference type="EMBL" id="CP050139">
    <property type="protein sequence ID" value="QIP35384.1"/>
    <property type="molecule type" value="Genomic_DNA"/>
</dbReference>
<dbReference type="InterPro" id="IPR037401">
    <property type="entry name" value="SnoaL-like"/>
</dbReference>